<evidence type="ECO:0000256" key="2">
    <source>
        <dbReference type="SAM" id="SignalP"/>
    </source>
</evidence>
<feature type="region of interest" description="Disordered" evidence="1">
    <location>
        <begin position="27"/>
        <end position="60"/>
    </location>
</feature>
<feature type="signal peptide" evidence="2">
    <location>
        <begin position="1"/>
        <end position="23"/>
    </location>
</feature>
<evidence type="ECO:0000256" key="1">
    <source>
        <dbReference type="SAM" id="MobiDB-lite"/>
    </source>
</evidence>
<dbReference type="AlphaFoldDB" id="A0A371NSX4"/>
<reference evidence="3 4" key="1">
    <citation type="submission" date="2018-08" db="EMBL/GenBank/DDBJ databases">
        <title>Isolation, diversity and antifungal activity of Actinobacteria from cow dung.</title>
        <authorList>
            <person name="Ling L."/>
        </authorList>
    </citation>
    <scope>NUCLEOTIDE SEQUENCE [LARGE SCALE GENOMIC DNA]</scope>
    <source>
        <strain evidence="3 4">NEAU-LLE</strain>
    </source>
</reference>
<evidence type="ECO:0008006" key="5">
    <source>
        <dbReference type="Google" id="ProtNLM"/>
    </source>
</evidence>
<gene>
    <name evidence="3" type="ORF">DY023_13270</name>
</gene>
<keyword evidence="2" id="KW-0732">Signal</keyword>
<feature type="chain" id="PRO_5038424358" description="Nitrate ABC transporter substrate-binding protein" evidence="2">
    <location>
        <begin position="24"/>
        <end position="189"/>
    </location>
</feature>
<dbReference type="Proteomes" id="UP000262172">
    <property type="component" value="Unassembled WGS sequence"/>
</dbReference>
<dbReference type="OrthoDB" id="5082740at2"/>
<evidence type="ECO:0000313" key="3">
    <source>
        <dbReference type="EMBL" id="REJ04867.1"/>
    </source>
</evidence>
<evidence type="ECO:0000313" key="4">
    <source>
        <dbReference type="Proteomes" id="UP000262172"/>
    </source>
</evidence>
<name>A0A371NSX4_9MICO</name>
<feature type="compositionally biased region" description="Low complexity" evidence="1">
    <location>
        <begin position="27"/>
        <end position="49"/>
    </location>
</feature>
<protein>
    <recommendedName>
        <fullName evidence="5">Nitrate ABC transporter substrate-binding protein</fullName>
    </recommendedName>
</protein>
<accession>A0A371NSX4</accession>
<sequence>MIPRIPLAATGVLALALAITACAPAPEPAPTKTTTAEKPVEAPPATAAAEEPDPAPTKGADPTCDTIISAGTVKALKDQGWSAEPTDFTLGELVLEGGIMCSWADYSAASDHGQQYGWAPIDAETAADAQSKMLAEGWQRVDGAEGFITEDPKYAFATDEDGYGVTYEFGDGWVKYADTKQGLLLVDWK</sequence>
<dbReference type="RefSeq" id="WP_116242805.1">
    <property type="nucleotide sequence ID" value="NZ_QUAB01000045.1"/>
</dbReference>
<dbReference type="EMBL" id="QUAB01000045">
    <property type="protein sequence ID" value="REJ04867.1"/>
    <property type="molecule type" value="Genomic_DNA"/>
</dbReference>
<keyword evidence="4" id="KW-1185">Reference proteome</keyword>
<dbReference type="PROSITE" id="PS51257">
    <property type="entry name" value="PROKAR_LIPOPROTEIN"/>
    <property type="match status" value="1"/>
</dbReference>
<proteinExistence type="predicted"/>
<comment type="caution">
    <text evidence="3">The sequence shown here is derived from an EMBL/GenBank/DDBJ whole genome shotgun (WGS) entry which is preliminary data.</text>
</comment>
<organism evidence="3 4">
    <name type="scientific">Microbacterium bovistercoris</name>
    <dbReference type="NCBI Taxonomy" id="2293570"/>
    <lineage>
        <taxon>Bacteria</taxon>
        <taxon>Bacillati</taxon>
        <taxon>Actinomycetota</taxon>
        <taxon>Actinomycetes</taxon>
        <taxon>Micrococcales</taxon>
        <taxon>Microbacteriaceae</taxon>
        <taxon>Microbacterium</taxon>
    </lineage>
</organism>